<dbReference type="EMBL" id="JAPWDO010000011">
    <property type="protein sequence ID" value="KAJ5453336.1"/>
    <property type="molecule type" value="Genomic_DNA"/>
</dbReference>
<proteinExistence type="predicted"/>
<evidence type="ECO:0000313" key="2">
    <source>
        <dbReference type="Proteomes" id="UP001147760"/>
    </source>
</evidence>
<dbReference type="Proteomes" id="UP001147760">
    <property type="component" value="Unassembled WGS sequence"/>
</dbReference>
<dbReference type="AlphaFoldDB" id="A0A9X0BFK9"/>
<reference evidence="1" key="2">
    <citation type="journal article" date="2023" name="IMA Fungus">
        <title>Comparative genomic study of the Penicillium genus elucidates a diverse pangenome and 15 lateral gene transfer events.</title>
        <authorList>
            <person name="Petersen C."/>
            <person name="Sorensen T."/>
            <person name="Nielsen M.R."/>
            <person name="Sondergaard T.E."/>
            <person name="Sorensen J.L."/>
            <person name="Fitzpatrick D.A."/>
            <person name="Frisvad J.C."/>
            <person name="Nielsen K.L."/>
        </authorList>
    </citation>
    <scope>NUCLEOTIDE SEQUENCE</scope>
    <source>
        <strain evidence="1">IBT 17660</strain>
    </source>
</reference>
<evidence type="ECO:0000313" key="1">
    <source>
        <dbReference type="EMBL" id="KAJ5453336.1"/>
    </source>
</evidence>
<dbReference type="OrthoDB" id="2387577at2759"/>
<keyword evidence="2" id="KW-1185">Reference proteome</keyword>
<sequence length="233" mass="25402">PIKANPYPEVTDPFCRLPLSTLFYQLGLFTLETCYGCGQPGVKTIPPADFQGSSGAHRTPQKCSALPAIEILSSGQTNFGVIGCREKKRTLPRTPANISAFSYVAVENPHLGAGMLTGFPLRHTAHEGAFKRNFLSLGSTNPCANCCSASPRFGPQSSHLDICCTTKICAGRRPRSLNWSRTTTPAYSFRHRFYPDGGIDSTLKRHPVQASSFGRKLLHTLADSDFHGHHRAV</sequence>
<accession>A0A9X0BFK9</accession>
<reference evidence="1" key="1">
    <citation type="submission" date="2022-12" db="EMBL/GenBank/DDBJ databases">
        <authorList>
            <person name="Petersen C."/>
        </authorList>
    </citation>
    <scope>NUCLEOTIDE SEQUENCE</scope>
    <source>
        <strain evidence="1">IBT 17660</strain>
    </source>
</reference>
<comment type="caution">
    <text evidence="1">The sequence shown here is derived from an EMBL/GenBank/DDBJ whole genome shotgun (WGS) entry which is preliminary data.</text>
</comment>
<gene>
    <name evidence="1" type="ORF">N7530_012803</name>
</gene>
<feature type="non-terminal residue" evidence="1">
    <location>
        <position position="1"/>
    </location>
</feature>
<organism evidence="1 2">
    <name type="scientific">Penicillium desertorum</name>
    <dbReference type="NCBI Taxonomy" id="1303715"/>
    <lineage>
        <taxon>Eukaryota</taxon>
        <taxon>Fungi</taxon>
        <taxon>Dikarya</taxon>
        <taxon>Ascomycota</taxon>
        <taxon>Pezizomycotina</taxon>
        <taxon>Eurotiomycetes</taxon>
        <taxon>Eurotiomycetidae</taxon>
        <taxon>Eurotiales</taxon>
        <taxon>Aspergillaceae</taxon>
        <taxon>Penicillium</taxon>
    </lineage>
</organism>
<name>A0A9X0BFK9_9EURO</name>
<protein>
    <submittedName>
        <fullName evidence="1">Uncharacterized protein</fullName>
    </submittedName>
</protein>